<evidence type="ECO:0000313" key="13">
    <source>
        <dbReference type="EMBL" id="KAF4484495.1"/>
    </source>
</evidence>
<feature type="transmembrane region" description="Helical" evidence="11">
    <location>
        <begin position="213"/>
        <end position="234"/>
    </location>
</feature>
<dbReference type="GO" id="GO:0071586">
    <property type="term" value="P:CAAX-box protein processing"/>
    <property type="evidence" value="ECO:0007669"/>
    <property type="project" value="InterPro"/>
</dbReference>
<dbReference type="InParanoid" id="A0A7J6J3Y2"/>
<feature type="transmembrane region" description="Helical" evidence="11">
    <location>
        <begin position="325"/>
        <end position="341"/>
    </location>
</feature>
<keyword evidence="3 13" id="KW-0645">Protease</keyword>
<comment type="subcellular location">
    <subcellularLocation>
        <location evidence="1">Endoplasmic reticulum membrane</location>
        <topology evidence="1">Multi-pass membrane protein</topology>
    </subcellularLocation>
</comment>
<evidence type="ECO:0000256" key="7">
    <source>
        <dbReference type="ARBA" id="ARBA00022989"/>
    </source>
</evidence>
<keyword evidence="4 11" id="KW-0812">Transmembrane</keyword>
<evidence type="ECO:0000256" key="5">
    <source>
        <dbReference type="ARBA" id="ARBA00022801"/>
    </source>
</evidence>
<organism evidence="13 14">
    <name type="scientific">Colletotrichum fructicola (strain Nara gc5)</name>
    <name type="common">Anthracnose fungus</name>
    <name type="synonym">Colletotrichum gloeosporioides (strain Nara gc5)</name>
    <dbReference type="NCBI Taxonomy" id="1213859"/>
    <lineage>
        <taxon>Eukaryota</taxon>
        <taxon>Fungi</taxon>
        <taxon>Dikarya</taxon>
        <taxon>Ascomycota</taxon>
        <taxon>Pezizomycotina</taxon>
        <taxon>Sordariomycetes</taxon>
        <taxon>Hypocreomycetidae</taxon>
        <taxon>Glomerellales</taxon>
        <taxon>Glomerellaceae</taxon>
        <taxon>Colletotrichum</taxon>
        <taxon>Colletotrichum gloeosporioides species complex</taxon>
    </lineage>
</organism>
<comment type="caution">
    <text evidence="13">The sequence shown here is derived from an EMBL/GenBank/DDBJ whole genome shotgun (WGS) entry which is preliminary data.</text>
</comment>
<dbReference type="OrthoDB" id="271604at2759"/>
<feature type="transmembrane region" description="Helical" evidence="11">
    <location>
        <begin position="147"/>
        <end position="166"/>
    </location>
</feature>
<keyword evidence="5" id="KW-0378">Hydrolase</keyword>
<dbReference type="Proteomes" id="UP000011096">
    <property type="component" value="Unassembled WGS sequence"/>
</dbReference>
<evidence type="ECO:0000256" key="6">
    <source>
        <dbReference type="ARBA" id="ARBA00022824"/>
    </source>
</evidence>
<accession>A0A7J6J3Y2</accession>
<dbReference type="InterPro" id="IPR003675">
    <property type="entry name" value="Rce1/LyrA-like_dom"/>
</dbReference>
<dbReference type="RefSeq" id="XP_031877794.2">
    <property type="nucleotide sequence ID" value="XM_032025687.2"/>
</dbReference>
<evidence type="ECO:0000256" key="1">
    <source>
        <dbReference type="ARBA" id="ARBA00004477"/>
    </source>
</evidence>
<evidence type="ECO:0000256" key="10">
    <source>
        <dbReference type="ARBA" id="ARBA00049729"/>
    </source>
</evidence>
<dbReference type="InterPro" id="IPR039731">
    <property type="entry name" value="Rce1"/>
</dbReference>
<feature type="transmembrane region" description="Helical" evidence="11">
    <location>
        <begin position="106"/>
        <end position="127"/>
    </location>
</feature>
<dbReference type="EC" id="3.4.26.1" evidence="10"/>
<dbReference type="EMBL" id="ANPB02000004">
    <property type="protein sequence ID" value="KAF4484495.1"/>
    <property type="molecule type" value="Genomic_DNA"/>
</dbReference>
<evidence type="ECO:0000256" key="9">
    <source>
        <dbReference type="ARBA" id="ARBA00047280"/>
    </source>
</evidence>
<evidence type="ECO:0000256" key="2">
    <source>
        <dbReference type="ARBA" id="ARBA00006897"/>
    </source>
</evidence>
<keyword evidence="7 11" id="KW-1133">Transmembrane helix</keyword>
<feature type="domain" description="CAAX prenyl protease 2/Lysostaphin resistance protein A-like" evidence="12">
    <location>
        <begin position="188"/>
        <end position="298"/>
    </location>
</feature>
<evidence type="ECO:0000313" key="14">
    <source>
        <dbReference type="Proteomes" id="UP000011096"/>
    </source>
</evidence>
<keyword evidence="14" id="KW-1185">Reference proteome</keyword>
<dbReference type="Pfam" id="PF02517">
    <property type="entry name" value="Rce1-like"/>
    <property type="match status" value="1"/>
</dbReference>
<keyword evidence="8 11" id="KW-0472">Membrane</keyword>
<evidence type="ECO:0000256" key="3">
    <source>
        <dbReference type="ARBA" id="ARBA00022670"/>
    </source>
</evidence>
<dbReference type="PANTHER" id="PTHR13046">
    <property type="entry name" value="PROTEASE U48 CAAX PRENYL PROTEASE RCE1"/>
    <property type="match status" value="1"/>
</dbReference>
<evidence type="ECO:0000256" key="8">
    <source>
        <dbReference type="ARBA" id="ARBA00023136"/>
    </source>
</evidence>
<dbReference type="AlphaFoldDB" id="A0A7J6J3Y2"/>
<dbReference type="GO" id="GO:0005789">
    <property type="term" value="C:endoplasmic reticulum membrane"/>
    <property type="evidence" value="ECO:0007669"/>
    <property type="project" value="UniProtKB-SubCell"/>
</dbReference>
<protein>
    <recommendedName>
        <fullName evidence="10">intramembrane prenyl-peptidase Rce1</fullName>
        <ecNumber evidence="10">3.4.26.1</ecNumber>
    </recommendedName>
</protein>
<reference evidence="13 14" key="2">
    <citation type="submission" date="2020-04" db="EMBL/GenBank/DDBJ databases">
        <title>Genome sequencing and assembly of multiple isolates from the Colletotrichum gloeosporioides species complex.</title>
        <authorList>
            <person name="Gan P."/>
            <person name="Shirasu K."/>
        </authorList>
    </citation>
    <scope>NUCLEOTIDE SEQUENCE [LARGE SCALE GENOMIC DNA]</scope>
    <source>
        <strain evidence="13 14">Nara gc5</strain>
    </source>
</reference>
<evidence type="ECO:0000259" key="12">
    <source>
        <dbReference type="Pfam" id="PF02517"/>
    </source>
</evidence>
<evidence type="ECO:0000256" key="4">
    <source>
        <dbReference type="ARBA" id="ARBA00022692"/>
    </source>
</evidence>
<feature type="transmembrane region" description="Helical" evidence="11">
    <location>
        <begin position="65"/>
        <end position="85"/>
    </location>
</feature>
<comment type="catalytic activity">
    <reaction evidence="9">
        <text>Hydrolyzes the peptide bond -P2-(S-farnesyl or geranylgeranyl)C-P1'-P2'-P3'-COOH where P1' and P2' are amino acids with aliphatic sidechains and P3' is any C-terminal residue.</text>
        <dbReference type="EC" id="3.4.26.1"/>
    </reaction>
</comment>
<name>A0A7J6J3Y2_COLFN</name>
<evidence type="ECO:0000256" key="11">
    <source>
        <dbReference type="SAM" id="Phobius"/>
    </source>
</evidence>
<sequence>MRFENQRRHDSIRPCYVINGLQQLGDVGASVIPPHIMIPNLGLSFGFGPDPGPSDMVSPPSLHPFAVSAMLVLYTSIYVLPLYISSSSRPSPTLSRDDPRVIRTRVTSVLFSTVICCTITYIVLAQLPDGVLPISPLHAMGYWPVGLAESGSALLLTSILFAGPLYEALLIDGLWEDWKTLEPLTHVWTRWTTWRNIVMGPLTEEMLFRSASVPLLLCAHMSLTQTIFLSPLIFGLAHVHHFYEFRITHPRVPLIAAVARSVLQFAYTSLFGGYATFLFLRSGSLLAIVLVHAFCNSMGLPRFWGSVEPHWHLHGHYTHADARKWTVFYYVLLFTGAGLWWKGLLTLTESSSTLVPGRF</sequence>
<keyword evidence="6" id="KW-0256">Endoplasmic reticulum</keyword>
<comment type="similarity">
    <text evidence="2">Belongs to the peptidase U48 family.</text>
</comment>
<dbReference type="FunCoup" id="A0A7J6J3Y2">
    <property type="interactions" value="298"/>
</dbReference>
<gene>
    <name evidence="13" type="ORF">CGGC5_v007805</name>
</gene>
<reference evidence="13 14" key="1">
    <citation type="submission" date="2012-08" db="EMBL/GenBank/DDBJ databases">
        <authorList>
            <person name="Gan P.H.P."/>
            <person name="Ikeda K."/>
            <person name="Irieda H."/>
            <person name="Narusaka M."/>
            <person name="O'Connell R.J."/>
            <person name="Narusaka Y."/>
            <person name="Takano Y."/>
            <person name="Kubo Y."/>
            <person name="Shirasu K."/>
        </authorList>
    </citation>
    <scope>NUCLEOTIDE SEQUENCE [LARGE SCALE GENOMIC DNA]</scope>
    <source>
        <strain evidence="13 14">Nara gc5</strain>
    </source>
</reference>
<dbReference type="GeneID" id="43609837"/>
<dbReference type="GO" id="GO:0004222">
    <property type="term" value="F:metalloendopeptidase activity"/>
    <property type="evidence" value="ECO:0007669"/>
    <property type="project" value="InterPro"/>
</dbReference>
<proteinExistence type="inferred from homology"/>
<dbReference type="PANTHER" id="PTHR13046:SF0">
    <property type="entry name" value="CAAX PRENYL PROTEASE 2"/>
    <property type="match status" value="1"/>
</dbReference>